<gene>
    <name evidence="2" type="ORF">NM961_17910</name>
</gene>
<dbReference type="EMBL" id="JANFQO010000019">
    <property type="protein sequence ID" value="MCQ4166593.1"/>
    <property type="molecule type" value="Genomic_DNA"/>
</dbReference>
<evidence type="ECO:0000313" key="3">
    <source>
        <dbReference type="Proteomes" id="UP001165498"/>
    </source>
</evidence>
<dbReference type="Proteomes" id="UP001165498">
    <property type="component" value="Unassembled WGS sequence"/>
</dbReference>
<dbReference type="PANTHER" id="PTHR30441:SF4">
    <property type="entry name" value="PROTEIN ASMA"/>
    <property type="match status" value="1"/>
</dbReference>
<evidence type="ECO:0000313" key="2">
    <source>
        <dbReference type="EMBL" id="MCQ4166593.1"/>
    </source>
</evidence>
<reference evidence="2" key="1">
    <citation type="submission" date="2022-07" db="EMBL/GenBank/DDBJ databases">
        <title>Tahibacter sp., a new gammaproteobacterium isolated from the silt sample collected at pig farm.</title>
        <authorList>
            <person name="Chen H."/>
        </authorList>
    </citation>
    <scope>NUCLEOTIDE SEQUENCE</scope>
    <source>
        <strain evidence="2">P2K</strain>
    </source>
</reference>
<feature type="domain" description="AsmA" evidence="1">
    <location>
        <begin position="16"/>
        <end position="129"/>
    </location>
</feature>
<name>A0ABT1QWE2_9GAMM</name>
<dbReference type="RefSeq" id="WP_255915783.1">
    <property type="nucleotide sequence ID" value="NZ_JANFQO010000019.1"/>
</dbReference>
<comment type="caution">
    <text evidence="2">The sequence shown here is derived from an EMBL/GenBank/DDBJ whole genome shotgun (WGS) entry which is preliminary data.</text>
</comment>
<protein>
    <submittedName>
        <fullName evidence="2">AsmA family protein</fullName>
    </submittedName>
</protein>
<accession>A0ABT1QWE2</accession>
<dbReference type="PANTHER" id="PTHR30441">
    <property type="entry name" value="DUF748 DOMAIN-CONTAINING PROTEIN"/>
    <property type="match status" value="1"/>
</dbReference>
<dbReference type="Pfam" id="PF05170">
    <property type="entry name" value="AsmA"/>
    <property type="match status" value="1"/>
</dbReference>
<evidence type="ECO:0000259" key="1">
    <source>
        <dbReference type="Pfam" id="PF05170"/>
    </source>
</evidence>
<sequence length="224" mass="24695">MNIHQSTFGHGRKRRLARIAAVLLLLLIGGGLLAVRYYAQPERVAALLGAQARARLGLELEFRPPARYALWPRLHLELDEVQLRLPADSTPLLALERLDVSLPWSSLRDSRLVIQQLDLTSPRLELSALQRWLDSPGEAATPDLAIHLRISDGTLLRESKPLLQGFHFDGAIDALALQDWWQRAAAAAADASPLPPLSGKARVESLQLDGITLKGLQLETEPAQ</sequence>
<dbReference type="InterPro" id="IPR052894">
    <property type="entry name" value="AsmA-related"/>
</dbReference>
<dbReference type="InterPro" id="IPR007844">
    <property type="entry name" value="AsmA"/>
</dbReference>
<keyword evidence="3" id="KW-1185">Reference proteome</keyword>
<organism evidence="2 3">
    <name type="scientific">Tahibacter harae</name>
    <dbReference type="NCBI Taxonomy" id="2963937"/>
    <lineage>
        <taxon>Bacteria</taxon>
        <taxon>Pseudomonadati</taxon>
        <taxon>Pseudomonadota</taxon>
        <taxon>Gammaproteobacteria</taxon>
        <taxon>Lysobacterales</taxon>
        <taxon>Rhodanobacteraceae</taxon>
        <taxon>Tahibacter</taxon>
    </lineage>
</organism>
<proteinExistence type="predicted"/>